<comment type="pathway">
    <text evidence="3">Amino-acid biosynthesis; L-lysine biosynthesis via DAP pathway; DL-2,6-diaminopimelate from LL-2,6-diaminopimelate: step 1/1.</text>
</comment>
<evidence type="ECO:0000313" key="6">
    <source>
        <dbReference type="Proteomes" id="UP000824969"/>
    </source>
</evidence>
<dbReference type="PANTHER" id="PTHR31689:SF0">
    <property type="entry name" value="DIAMINOPIMELATE EPIMERASE"/>
    <property type="match status" value="1"/>
</dbReference>
<feature type="binding site" evidence="3">
    <location>
        <begin position="276"/>
        <end position="277"/>
    </location>
    <ligand>
        <name>substrate</name>
    </ligand>
</feature>
<feature type="binding site" evidence="3">
    <location>
        <position position="247"/>
    </location>
    <ligand>
        <name>substrate</name>
    </ligand>
</feature>
<feature type="active site" description="Proton acceptor" evidence="3">
    <location>
        <position position="275"/>
    </location>
</feature>
<feature type="site" description="Could be important to modulate the pK values of the two catalytic cysteine residues" evidence="3">
    <location>
        <position position="216"/>
    </location>
</feature>
<keyword evidence="2 3" id="KW-0413">Isomerase</keyword>
<dbReference type="NCBIfam" id="TIGR00652">
    <property type="entry name" value="DapF"/>
    <property type="match status" value="1"/>
</dbReference>
<comment type="subunit">
    <text evidence="3">Homodimer.</text>
</comment>
<evidence type="ECO:0000256" key="2">
    <source>
        <dbReference type="ARBA" id="ARBA00023235"/>
    </source>
</evidence>
<dbReference type="HAMAP" id="MF_00197">
    <property type="entry name" value="DAP_epimerase"/>
    <property type="match status" value="1"/>
</dbReference>
<comment type="catalytic activity">
    <reaction evidence="3">
        <text>(2S,6S)-2,6-diaminopimelate = meso-2,6-diaminopimelate</text>
        <dbReference type="Rhea" id="RHEA:15393"/>
        <dbReference type="ChEBI" id="CHEBI:57609"/>
        <dbReference type="ChEBI" id="CHEBI:57791"/>
        <dbReference type="EC" id="5.1.1.7"/>
    </reaction>
</comment>
<feature type="binding site" evidence="3">
    <location>
        <position position="124"/>
    </location>
    <ligand>
        <name>substrate</name>
    </ligand>
</feature>
<keyword evidence="3" id="KW-0457">Lysine biosynthesis</keyword>
<comment type="similarity">
    <text evidence="1 3">Belongs to the diaminopimelate epimerase family.</text>
</comment>
<gene>
    <name evidence="3" type="primary">dapF</name>
    <name evidence="5" type="ORF">MchiMG62_24800</name>
</gene>
<accession>A0ABM7H917</accession>
<proteinExistence type="inferred from homology"/>
<sequence>MAIRTYVLVPGGVYKYCMADPIPPSRLALPPPTIPETNARATRFITRRSHTYRRGYIMEIAFTKLQGNGNDFILIDEHNGEVIPEEMKGAFAALFCDRRFGIGADGILFLQASEAAEIRMRLFQPDESEAAMCGNGIRCLAKYAYDAGYVKESCSVETGAGIVQVSAGYADDEFTATITMPEPAFERNGIPAVGNGEYREEIRGFTVYAANTGVPHAVVFVKEIGAVEIGIVGPAIRNHPTFPEGANVNFVEEAGNDTIRIRTFERGVEDETESCGTGATASAAVAHHLGKVGDTVLVETKGGPLVIRFGEAVTMEGPAETVFTGVIPF</sequence>
<dbReference type="Proteomes" id="UP000824969">
    <property type="component" value="Chromosome"/>
</dbReference>
<dbReference type="EMBL" id="AP019781">
    <property type="protein sequence ID" value="BBL69299.1"/>
    <property type="molecule type" value="Genomic_DNA"/>
</dbReference>
<comment type="caution">
    <text evidence="3">Lacks conserved residue(s) required for the propagation of feature annotation.</text>
</comment>
<feature type="site" description="Could be important to modulate the pK values of the two catalytic cysteine residues" evidence="3">
    <location>
        <position position="265"/>
    </location>
</feature>
<dbReference type="InterPro" id="IPR001653">
    <property type="entry name" value="DAP_epimerase_DapF"/>
</dbReference>
<feature type="binding site" evidence="3">
    <location>
        <begin position="134"/>
        <end position="135"/>
    </location>
    <ligand>
        <name>substrate</name>
    </ligand>
</feature>
<dbReference type="EC" id="5.1.1.7" evidence="3 4"/>
<reference evidence="5 6" key="1">
    <citation type="submission" date="2019-06" db="EMBL/GenBank/DDBJ databases">
        <title>Complete genome sequence of Methanoculleus chikugoensis strain MG62.</title>
        <authorList>
            <person name="Asakawa S."/>
            <person name="Dianou D."/>
        </authorList>
    </citation>
    <scope>NUCLEOTIDE SEQUENCE [LARGE SCALE GENOMIC DNA]</scope>
    <source>
        <strain evidence="5 6">MG62</strain>
    </source>
</reference>
<keyword evidence="3" id="KW-0963">Cytoplasm</keyword>
<dbReference type="Pfam" id="PF01678">
    <property type="entry name" value="DAP_epimerase"/>
    <property type="match status" value="2"/>
</dbReference>
<keyword evidence="6" id="KW-1185">Reference proteome</keyword>
<evidence type="ECO:0000313" key="5">
    <source>
        <dbReference type="EMBL" id="BBL69299.1"/>
    </source>
</evidence>
<evidence type="ECO:0000256" key="3">
    <source>
        <dbReference type="HAMAP-Rule" id="MF_00197"/>
    </source>
</evidence>
<protein>
    <recommendedName>
        <fullName evidence="3 4">Diaminopimelate epimerase</fullName>
        <shortName evidence="3">DAP epimerase</shortName>
        <ecNumber evidence="3 4">5.1.1.7</ecNumber>
    </recommendedName>
    <alternativeName>
        <fullName evidence="3">PLP-independent amino acid racemase</fullName>
    </alternativeName>
</protein>
<dbReference type="PANTHER" id="PTHR31689">
    <property type="entry name" value="DIAMINOPIMELATE EPIMERASE, CHLOROPLASTIC"/>
    <property type="match status" value="1"/>
</dbReference>
<feature type="active site" description="Proton donor" evidence="3">
    <location>
        <position position="133"/>
    </location>
</feature>
<comment type="function">
    <text evidence="3">Catalyzes the stereoinversion of LL-2,6-diaminopimelate (L,L-DAP) to meso-diaminopimelate (meso-DAP), a precursor of L-lysine.</text>
</comment>
<name>A0ABM7H917_9EURY</name>
<evidence type="ECO:0000256" key="4">
    <source>
        <dbReference type="NCBIfam" id="TIGR00652"/>
    </source>
</evidence>
<evidence type="ECO:0000256" key="1">
    <source>
        <dbReference type="ARBA" id="ARBA00010219"/>
    </source>
</evidence>
<keyword evidence="3" id="KW-0028">Amino-acid biosynthesis</keyword>
<comment type="subcellular location">
    <subcellularLocation>
        <location evidence="3">Cytoplasm</location>
    </subcellularLocation>
</comment>
<feature type="binding site" evidence="3">
    <location>
        <begin position="265"/>
        <end position="266"/>
    </location>
    <ligand>
        <name>substrate</name>
    </ligand>
</feature>
<organism evidence="5 6">
    <name type="scientific">Methanoculleus chikugoensis</name>
    <dbReference type="NCBI Taxonomy" id="118126"/>
    <lineage>
        <taxon>Archaea</taxon>
        <taxon>Methanobacteriati</taxon>
        <taxon>Methanobacteriota</taxon>
        <taxon>Stenosarchaea group</taxon>
        <taxon>Methanomicrobia</taxon>
        <taxon>Methanomicrobiales</taxon>
        <taxon>Methanomicrobiaceae</taxon>
        <taxon>Methanoculleus</taxon>
    </lineage>
</organism>
<feature type="binding site" evidence="3">
    <location>
        <position position="70"/>
    </location>
    <ligand>
        <name>substrate</name>
    </ligand>
</feature>